<dbReference type="InterPro" id="IPR026057">
    <property type="entry name" value="TBL_C"/>
</dbReference>
<dbReference type="AlphaFoldDB" id="A0A1D6IP66"/>
<sequence length="163" mass="17606">MQHRRKPASAAAPPAAKQPAARRPTARLSLAGLVVSIFLVATFLYNEDVVKAASGSSSSATTADAAEVGVSGRARSPDLRVLQEAAHQGVEAEERVALAEEELVENTKGRQKQQQQELLTPEQQADPKTYADCIHWCLPGLPDTWNHFLYAHILSLSSSAQDH</sequence>
<name>A0A1D6IP66_MAIZE</name>
<comment type="similarity">
    <text evidence="1">Belongs to the PC-esterase family. TBL subfamily.</text>
</comment>
<dbReference type="GO" id="GO:0016740">
    <property type="term" value="F:transferase activity"/>
    <property type="evidence" value="ECO:0007669"/>
    <property type="project" value="InterPro"/>
</dbReference>
<dbReference type="EMBL" id="CM007650">
    <property type="protein sequence ID" value="ONM61048.1"/>
    <property type="molecule type" value="Genomic_DNA"/>
</dbReference>
<accession>A0A1D6IP66</accession>
<feature type="compositionally biased region" description="Low complexity" evidence="2">
    <location>
        <begin position="55"/>
        <end position="66"/>
    </location>
</feature>
<dbReference type="Pfam" id="PF13839">
    <property type="entry name" value="PC-Esterase"/>
    <property type="match status" value="1"/>
</dbReference>
<dbReference type="ExpressionAtlas" id="A0A1D6IP66">
    <property type="expression patterns" value="baseline and differential"/>
</dbReference>
<reference evidence="5" key="1">
    <citation type="submission" date="2015-12" db="EMBL/GenBank/DDBJ databases">
        <title>Update maize B73 reference genome by single molecule sequencing technologies.</title>
        <authorList>
            <consortium name="Maize Genome Sequencing Project"/>
            <person name="Ware D."/>
        </authorList>
    </citation>
    <scope>NUCLEOTIDE SEQUENCE [LARGE SCALE GENOMIC DNA]</scope>
    <source>
        <tissue evidence="5">Seedling</tissue>
    </source>
</reference>
<proteinExistence type="inferred from homology"/>
<protein>
    <submittedName>
        <fullName evidence="5">Protein ESKIMO 1</fullName>
    </submittedName>
</protein>
<feature type="region of interest" description="Disordered" evidence="2">
    <location>
        <begin position="55"/>
        <end position="74"/>
    </location>
</feature>
<evidence type="ECO:0000259" key="4">
    <source>
        <dbReference type="Pfam" id="PF13839"/>
    </source>
</evidence>
<organism evidence="5">
    <name type="scientific">Zea mays</name>
    <name type="common">Maize</name>
    <dbReference type="NCBI Taxonomy" id="4577"/>
    <lineage>
        <taxon>Eukaryota</taxon>
        <taxon>Viridiplantae</taxon>
        <taxon>Streptophyta</taxon>
        <taxon>Embryophyta</taxon>
        <taxon>Tracheophyta</taxon>
        <taxon>Spermatophyta</taxon>
        <taxon>Magnoliopsida</taxon>
        <taxon>Liliopsida</taxon>
        <taxon>Poales</taxon>
        <taxon>Poaceae</taxon>
        <taxon>PACMAD clade</taxon>
        <taxon>Panicoideae</taxon>
        <taxon>Andropogonodae</taxon>
        <taxon>Andropogoneae</taxon>
        <taxon>Tripsacinae</taxon>
        <taxon>Zea</taxon>
    </lineage>
</organism>
<dbReference type="SMR" id="A0A1D6IP66"/>
<keyword evidence="3" id="KW-1133">Transmembrane helix</keyword>
<keyword evidence="3" id="KW-0812">Transmembrane</keyword>
<feature type="compositionally biased region" description="Low complexity" evidence="2">
    <location>
        <begin position="112"/>
        <end position="124"/>
    </location>
</feature>
<feature type="region of interest" description="Disordered" evidence="2">
    <location>
        <begin position="1"/>
        <end position="23"/>
    </location>
</feature>
<feature type="compositionally biased region" description="Low complexity" evidence="2">
    <location>
        <begin position="8"/>
        <end position="23"/>
    </location>
</feature>
<evidence type="ECO:0000256" key="2">
    <source>
        <dbReference type="SAM" id="MobiDB-lite"/>
    </source>
</evidence>
<feature type="region of interest" description="Disordered" evidence="2">
    <location>
        <begin position="104"/>
        <end position="124"/>
    </location>
</feature>
<evidence type="ECO:0000256" key="1">
    <source>
        <dbReference type="ARBA" id="ARBA00007727"/>
    </source>
</evidence>
<feature type="domain" description="Trichome birefringence-like C-terminal" evidence="4">
    <location>
        <begin position="117"/>
        <end position="151"/>
    </location>
</feature>
<feature type="transmembrane region" description="Helical" evidence="3">
    <location>
        <begin position="26"/>
        <end position="45"/>
    </location>
</feature>
<gene>
    <name evidence="5" type="ORF">ZEAMMB73_Zm00001d022582</name>
</gene>
<evidence type="ECO:0000256" key="3">
    <source>
        <dbReference type="SAM" id="Phobius"/>
    </source>
</evidence>
<keyword evidence="3" id="KW-0472">Membrane</keyword>
<evidence type="ECO:0000313" key="5">
    <source>
        <dbReference type="EMBL" id="ONM61048.1"/>
    </source>
</evidence>